<dbReference type="Proteomes" id="UP001055439">
    <property type="component" value="Chromosome 8"/>
</dbReference>
<evidence type="ECO:0000313" key="15">
    <source>
        <dbReference type="Proteomes" id="UP001055439"/>
    </source>
</evidence>
<dbReference type="PROSITE" id="PS50059">
    <property type="entry name" value="FKBP_PPIASE"/>
    <property type="match status" value="1"/>
</dbReference>
<accession>A0A9E7H331</accession>
<evidence type="ECO:0000256" key="11">
    <source>
        <dbReference type="PROSITE-ProRule" id="PRU00277"/>
    </source>
</evidence>
<evidence type="ECO:0000256" key="5">
    <source>
        <dbReference type="ARBA" id="ARBA00022528"/>
    </source>
</evidence>
<comment type="subcellular location">
    <subcellularLocation>
        <location evidence="2">Plastid</location>
        <location evidence="2">Chloroplast thylakoid lumen</location>
    </subcellularLocation>
</comment>
<dbReference type="AlphaFoldDB" id="A0A9E7H331"/>
<evidence type="ECO:0000256" key="9">
    <source>
        <dbReference type="ARBA" id="ARBA00023110"/>
    </source>
</evidence>
<keyword evidence="6" id="KW-0934">Plastid</keyword>
<evidence type="ECO:0000256" key="4">
    <source>
        <dbReference type="ARBA" id="ARBA00013194"/>
    </source>
</evidence>
<protein>
    <recommendedName>
        <fullName evidence="4 11">peptidylprolyl isomerase</fullName>
        <ecNumber evidence="4 11">5.2.1.8</ecNumber>
    </recommendedName>
</protein>
<feature type="region of interest" description="Disordered" evidence="12">
    <location>
        <begin position="42"/>
        <end position="69"/>
    </location>
</feature>
<feature type="domain" description="PPIase FKBP-type" evidence="13">
    <location>
        <begin position="130"/>
        <end position="229"/>
    </location>
</feature>
<keyword evidence="11 14" id="KW-0413">Isomerase</keyword>
<comment type="similarity">
    <text evidence="3">Belongs to the FKBP-type PPIase family.</text>
</comment>
<dbReference type="GO" id="GO:0009543">
    <property type="term" value="C:chloroplast thylakoid lumen"/>
    <property type="evidence" value="ECO:0007669"/>
    <property type="project" value="UniProtKB-SubCell"/>
</dbReference>
<comment type="catalytic activity">
    <reaction evidence="1 11">
        <text>[protein]-peptidylproline (omega=180) = [protein]-peptidylproline (omega=0)</text>
        <dbReference type="Rhea" id="RHEA:16237"/>
        <dbReference type="Rhea" id="RHEA-COMP:10747"/>
        <dbReference type="Rhea" id="RHEA-COMP:10748"/>
        <dbReference type="ChEBI" id="CHEBI:83833"/>
        <dbReference type="ChEBI" id="CHEBI:83834"/>
        <dbReference type="EC" id="5.2.1.8"/>
    </reaction>
</comment>
<organism evidence="14 15">
    <name type="scientific">Musa troglodytarum</name>
    <name type="common">fe'i banana</name>
    <dbReference type="NCBI Taxonomy" id="320322"/>
    <lineage>
        <taxon>Eukaryota</taxon>
        <taxon>Viridiplantae</taxon>
        <taxon>Streptophyta</taxon>
        <taxon>Embryophyta</taxon>
        <taxon>Tracheophyta</taxon>
        <taxon>Spermatophyta</taxon>
        <taxon>Magnoliopsida</taxon>
        <taxon>Liliopsida</taxon>
        <taxon>Zingiberales</taxon>
        <taxon>Musaceae</taxon>
        <taxon>Musa</taxon>
    </lineage>
</organism>
<evidence type="ECO:0000259" key="13">
    <source>
        <dbReference type="PROSITE" id="PS50059"/>
    </source>
</evidence>
<evidence type="ECO:0000256" key="3">
    <source>
        <dbReference type="ARBA" id="ARBA00006577"/>
    </source>
</evidence>
<evidence type="ECO:0000256" key="6">
    <source>
        <dbReference type="ARBA" id="ARBA00022640"/>
    </source>
</evidence>
<dbReference type="PANTHER" id="PTHR47833:SF2">
    <property type="entry name" value="PEPTIDYLPROLYL ISOMERASE"/>
    <property type="match status" value="1"/>
</dbReference>
<gene>
    <name evidence="14" type="ORF">MUK42_17690</name>
</gene>
<evidence type="ECO:0000256" key="8">
    <source>
        <dbReference type="ARBA" id="ARBA00023078"/>
    </source>
</evidence>
<keyword evidence="5" id="KW-0150">Chloroplast</keyword>
<dbReference type="InterPro" id="IPR044183">
    <property type="entry name" value="PNSL4/FKBP13-like"/>
</dbReference>
<dbReference type="FunFam" id="3.10.50.40:FF:000032">
    <property type="entry name" value="Peptidylprolyl isomerase"/>
    <property type="match status" value="1"/>
</dbReference>
<proteinExistence type="inferred from homology"/>
<dbReference type="OrthoDB" id="1902587at2759"/>
<keyword evidence="15" id="KW-1185">Reference proteome</keyword>
<dbReference type="SUPFAM" id="SSF54534">
    <property type="entry name" value="FKBP-like"/>
    <property type="match status" value="1"/>
</dbReference>
<reference evidence="14" key="1">
    <citation type="submission" date="2022-05" db="EMBL/GenBank/DDBJ databases">
        <title>The Musa troglodytarum L. genome provides insights into the mechanism of non-climacteric behaviour and enrichment of carotenoids.</title>
        <authorList>
            <person name="Wang J."/>
        </authorList>
    </citation>
    <scope>NUCLEOTIDE SEQUENCE</scope>
    <source>
        <tissue evidence="14">Leaf</tissue>
    </source>
</reference>
<sequence length="229" mass="23828">MEFFGAMTTSAASFPSLSLLSLHRSGSPLARPRRRDLRLPSCRGTVQPASVPAPTLPASEPSPTNPGLHAVGRREASLALAGLLFTRLLDSPARAADEQPGSPGCALTVAPSGLAFCDRVVGSGPEATQGQLIKAHYVGRLENGQVFDSSYGRGRPLTFRVGVGEVIKGWDQGILGAEGIPPMLAGGKRTLKLPPELAYGMRGAGCRGGSCLIPPNSTLLFDVEFIGKA</sequence>
<keyword evidence="8" id="KW-0793">Thylakoid</keyword>
<evidence type="ECO:0000256" key="12">
    <source>
        <dbReference type="SAM" id="MobiDB-lite"/>
    </source>
</evidence>
<dbReference type="PANTHER" id="PTHR47833">
    <property type="entry name" value="PHOTOSYNTHETIC NDH SUBUNIT OF LUMENAL LOCATION 4, CHLOROPLASTIC"/>
    <property type="match status" value="1"/>
</dbReference>
<dbReference type="Gene3D" id="3.10.50.40">
    <property type="match status" value="1"/>
</dbReference>
<dbReference type="Pfam" id="PF00254">
    <property type="entry name" value="FKBP_C"/>
    <property type="match status" value="1"/>
</dbReference>
<dbReference type="InterPro" id="IPR046357">
    <property type="entry name" value="PPIase_dom_sf"/>
</dbReference>
<keyword evidence="9 11" id="KW-0697">Rotamase</keyword>
<dbReference type="GO" id="GO:0003755">
    <property type="term" value="F:peptidyl-prolyl cis-trans isomerase activity"/>
    <property type="evidence" value="ECO:0007669"/>
    <property type="project" value="UniProtKB-KW"/>
</dbReference>
<evidence type="ECO:0000313" key="14">
    <source>
        <dbReference type="EMBL" id="URE22692.1"/>
    </source>
</evidence>
<keyword evidence="10" id="KW-1015">Disulfide bond</keyword>
<evidence type="ECO:0000256" key="1">
    <source>
        <dbReference type="ARBA" id="ARBA00000971"/>
    </source>
</evidence>
<evidence type="ECO:0000256" key="2">
    <source>
        <dbReference type="ARBA" id="ARBA00004456"/>
    </source>
</evidence>
<keyword evidence="7" id="KW-0809">Transit peptide</keyword>
<evidence type="ECO:0000256" key="10">
    <source>
        <dbReference type="ARBA" id="ARBA00023157"/>
    </source>
</evidence>
<dbReference type="InterPro" id="IPR001179">
    <property type="entry name" value="PPIase_FKBP_dom"/>
</dbReference>
<dbReference type="EC" id="5.2.1.8" evidence="4 11"/>
<dbReference type="EMBL" id="CP097510">
    <property type="protein sequence ID" value="URE22692.1"/>
    <property type="molecule type" value="Genomic_DNA"/>
</dbReference>
<evidence type="ECO:0000256" key="7">
    <source>
        <dbReference type="ARBA" id="ARBA00022946"/>
    </source>
</evidence>
<name>A0A9E7H331_9LILI</name>